<dbReference type="PROSITE" id="PS50035">
    <property type="entry name" value="PLD"/>
    <property type="match status" value="2"/>
</dbReference>
<evidence type="ECO:0000313" key="3">
    <source>
        <dbReference type="Proteomes" id="UP000419144"/>
    </source>
</evidence>
<feature type="domain" description="PLD phosphodiesterase" evidence="1">
    <location>
        <begin position="721"/>
        <end position="748"/>
    </location>
</feature>
<dbReference type="FunFam" id="3.30.870.10:FF:000058">
    <property type="entry name" value="Putative cardiolipin synthetase"/>
    <property type="match status" value="1"/>
</dbReference>
<dbReference type="Proteomes" id="UP000419144">
    <property type="component" value="Unassembled WGS sequence"/>
</dbReference>
<dbReference type="InterPro" id="IPR001736">
    <property type="entry name" value="PLipase_D/transphosphatidylase"/>
</dbReference>
<gene>
    <name evidence="2" type="ORF">LtaPh_3419500</name>
</gene>
<keyword evidence="3" id="KW-1185">Reference proteome</keyword>
<dbReference type="PANTHER" id="PTHR21248">
    <property type="entry name" value="CARDIOLIPIN SYNTHASE"/>
    <property type="match status" value="1"/>
</dbReference>
<accession>A0A640KSA0</accession>
<protein>
    <submittedName>
        <fullName evidence="2">Cardiolipin synthetase, putative</fullName>
    </submittedName>
</protein>
<reference evidence="2" key="1">
    <citation type="submission" date="2019-11" db="EMBL/GenBank/DDBJ databases">
        <title>Leishmania tarentolae CDS.</title>
        <authorList>
            <person name="Goto Y."/>
            <person name="Yamagishi J."/>
        </authorList>
    </citation>
    <scope>NUCLEOTIDE SEQUENCE [LARGE SCALE GENOMIC DNA]</scope>
    <source>
        <strain evidence="2">Parrot Tar II</strain>
    </source>
</reference>
<name>A0A640KSA0_LEITA</name>
<dbReference type="PANTHER" id="PTHR21248:SF22">
    <property type="entry name" value="PHOSPHOLIPASE D"/>
    <property type="match status" value="1"/>
</dbReference>
<dbReference type="VEuPathDB" id="TriTrypDB:LtaPh_3419500"/>
<comment type="caution">
    <text evidence="2">The sequence shown here is derived from an EMBL/GenBank/DDBJ whole genome shotgun (WGS) entry which is preliminary data.</text>
</comment>
<evidence type="ECO:0000313" key="2">
    <source>
        <dbReference type="EMBL" id="GET92268.1"/>
    </source>
</evidence>
<proteinExistence type="predicted"/>
<organism evidence="2 3">
    <name type="scientific">Leishmania tarentolae</name>
    <name type="common">Sauroleishmania tarentolae</name>
    <dbReference type="NCBI Taxonomy" id="5689"/>
    <lineage>
        <taxon>Eukaryota</taxon>
        <taxon>Discoba</taxon>
        <taxon>Euglenozoa</taxon>
        <taxon>Kinetoplastea</taxon>
        <taxon>Metakinetoplastina</taxon>
        <taxon>Trypanosomatida</taxon>
        <taxon>Trypanosomatidae</taxon>
        <taxon>Leishmaniinae</taxon>
        <taxon>Leishmania</taxon>
        <taxon>lizard Leishmania</taxon>
    </lineage>
</organism>
<dbReference type="GO" id="GO:0030572">
    <property type="term" value="F:phosphatidyltransferase activity"/>
    <property type="evidence" value="ECO:0007669"/>
    <property type="project" value="UniProtKB-ARBA"/>
</dbReference>
<feature type="domain" description="PLD phosphodiesterase" evidence="1">
    <location>
        <begin position="320"/>
        <end position="347"/>
    </location>
</feature>
<dbReference type="EMBL" id="BLBS01000054">
    <property type="protein sequence ID" value="GET92268.1"/>
    <property type="molecule type" value="Genomic_DNA"/>
</dbReference>
<dbReference type="CDD" id="cd09110">
    <property type="entry name" value="PLDc_CLS_1"/>
    <property type="match status" value="1"/>
</dbReference>
<dbReference type="Pfam" id="PF13091">
    <property type="entry name" value="PLDc_2"/>
    <property type="match status" value="1"/>
</dbReference>
<dbReference type="SUPFAM" id="SSF56024">
    <property type="entry name" value="Phospholipase D/nuclease"/>
    <property type="match status" value="2"/>
</dbReference>
<sequence>MNGKRNFRALIQNVGVHKVKNSPKRRIQNVAKDAFLSSAKGRAVAALTLDATDASIRRGRHDSAETSILSLGWRPPFMAVGTPSNISSGFSLFARLQERHVQLHTSTNIKKKVRQAFLSAVATYEQLLAAVTRALEPSPEFLALSASTASPPIQPSPQVSGSADSGGTAAFYLDKMQHTFEEAKRYYNSTPFDERWDDILSSLAVLGRISHGNVVVPFHDSASAFECMWAAVKKAKERVHWQTYICKDDFIGQGTVRCLVQARQRGCDTELLYDCGGNISGRARLTEELKQCGAKVIPYRPFFRSVATYFIKGLDWKRSPGLRNHRKILLVDATQGFCGGLNIGNEYCGKTAGGTGKFRDTHCGVIGPAAAHLAEVYRDTKQPHPWKYGWRRWRQIASQQITRRVKQGRMRMERNEFYRAFQEERGRSGRRLKDVPSASMKVMRGRWNKQKSQLLTLMQWSRSGLSADVLLDREVVPPLQRQEGVRTDGTAVHVTDGAAPDCAASAESDLKATGNVPGSLVAKDTNEHLTTSASLGPSVLSTPAAGMHAGTLSGSPAALSSSGSKVNNTRNSAMRRKLLAARREALARATDLPHKRAYTDMLRRVPILDTEPVPEAQMYLRHRESMTQVLSCNPRYRDYSIQYAFWQVTRKCHRRIWITTPYYLPTRKLFSALAQAARRGVDVRLLAGSNQTTDPWFMWHASNYITERLLRAGVKIYEFQGQQIMHAKTVVVDSVWSSIGSYNWDLMSNRNLEVCLCHLDLEVAHSMETQFLRDLAQSVEIRLEDHKQRSLWLRFTSWLFYNVVFVLDRITFRSFASEDI</sequence>
<dbReference type="SMART" id="SM00155">
    <property type="entry name" value="PLDc"/>
    <property type="match status" value="2"/>
</dbReference>
<dbReference type="FunFam" id="3.30.870.10:FF:000059">
    <property type="entry name" value="Cardiolipin synthetase, putative"/>
    <property type="match status" value="1"/>
</dbReference>
<dbReference type="InterPro" id="IPR025202">
    <property type="entry name" value="PLD-like_dom"/>
</dbReference>
<dbReference type="GO" id="GO:0032049">
    <property type="term" value="P:cardiolipin biosynthetic process"/>
    <property type="evidence" value="ECO:0007669"/>
    <property type="project" value="UniProtKB-ARBA"/>
</dbReference>
<dbReference type="OrthoDB" id="14911at2759"/>
<dbReference type="AlphaFoldDB" id="A0A640KSA0"/>
<dbReference type="CDD" id="cd09159">
    <property type="entry name" value="PLDc_ybhO_like_2"/>
    <property type="match status" value="1"/>
</dbReference>
<evidence type="ECO:0000259" key="1">
    <source>
        <dbReference type="PROSITE" id="PS50035"/>
    </source>
</evidence>
<dbReference type="Gene3D" id="3.30.870.10">
    <property type="entry name" value="Endonuclease Chain A"/>
    <property type="match status" value="2"/>
</dbReference>